<comment type="similarity">
    <text evidence="2">Belongs to the asparagine synthetase family.</text>
</comment>
<accession>A0ABT4KNR9</accession>
<comment type="pathway">
    <text evidence="1">Amino-acid biosynthesis; L-asparagine biosynthesis; L-asparagine from L-aspartate (L-Gln route): step 1/1.</text>
</comment>
<dbReference type="Pfam" id="PF13537">
    <property type="entry name" value="GATase_7"/>
    <property type="match status" value="1"/>
</dbReference>
<evidence type="ECO:0000256" key="4">
    <source>
        <dbReference type="ARBA" id="ARBA00048741"/>
    </source>
</evidence>
<dbReference type="InterPro" id="IPR051786">
    <property type="entry name" value="ASN_synthetase/amidase"/>
</dbReference>
<dbReference type="InterPro" id="IPR017932">
    <property type="entry name" value="GATase_2_dom"/>
</dbReference>
<dbReference type="Proteomes" id="UP001079430">
    <property type="component" value="Unassembled WGS sequence"/>
</dbReference>
<evidence type="ECO:0000256" key="2">
    <source>
        <dbReference type="ARBA" id="ARBA00005752"/>
    </source>
</evidence>
<evidence type="ECO:0000256" key="3">
    <source>
        <dbReference type="ARBA" id="ARBA00012737"/>
    </source>
</evidence>
<dbReference type="EMBL" id="JAPVOI010000005">
    <property type="protein sequence ID" value="MCZ4093623.1"/>
    <property type="molecule type" value="Genomic_DNA"/>
</dbReference>
<dbReference type="PANTHER" id="PTHR43284:SF1">
    <property type="entry name" value="ASPARAGINE SYNTHETASE"/>
    <property type="match status" value="1"/>
</dbReference>
<sequence>MCGIFGIVFKHVGAAVSAETVEHCADALAHRGPDAKGIYINGSVAFAHRRLSIIDLSPRANQPFRDSASGVVITYNGEIYNYRELKYDLAQLGHGFSTESDTEVLLKAYLAWGKSCLSRLDGIFAFALFDPRSSSVLIARDRLGVKPLYYTDNDTGFVFASQPNALICWPGITRKPDLVGALSFLSYRAVVGSRTLFAGISKLEPGSLLEIRRGGISANVGGAFQRTWGVQGRVRQR</sequence>
<evidence type="ECO:0000313" key="6">
    <source>
        <dbReference type="EMBL" id="MCZ4093623.1"/>
    </source>
</evidence>
<comment type="caution">
    <text evidence="6">The sequence shown here is derived from an EMBL/GenBank/DDBJ whole genome shotgun (WGS) entry which is preliminary data.</text>
</comment>
<protein>
    <recommendedName>
        <fullName evidence="3">asparagine synthase (glutamine-hydrolyzing)</fullName>
        <ecNumber evidence="3">6.3.5.4</ecNumber>
    </recommendedName>
</protein>
<name>A0ABT4KNR9_9HYPH</name>
<dbReference type="PROSITE" id="PS51278">
    <property type="entry name" value="GATASE_TYPE_2"/>
    <property type="match status" value="1"/>
</dbReference>
<gene>
    <name evidence="6" type="ORF">O3W52_27825</name>
</gene>
<dbReference type="Gene3D" id="3.60.20.10">
    <property type="entry name" value="Glutamine Phosphoribosylpyrophosphate, subunit 1, domain 1"/>
    <property type="match status" value="1"/>
</dbReference>
<reference evidence="6" key="1">
    <citation type="submission" date="2022-10" db="EMBL/GenBank/DDBJ databases">
        <title>Whole genome sequencing of three plant growth promoting bacteria isolated from Vachellia tortilis subsp. raddiana in Morocco.</title>
        <authorList>
            <person name="Hnini M."/>
            <person name="Zouagui R."/>
            <person name="Zouagui H."/>
            <person name="Chemao Elfihri M.-W."/>
            <person name="Ibrahimi A."/>
            <person name="Sbabou L."/>
            <person name="Aurag J."/>
        </authorList>
    </citation>
    <scope>NUCLEOTIDE SEQUENCE</scope>
    <source>
        <strain evidence="6">LMR678</strain>
    </source>
</reference>
<comment type="catalytic activity">
    <reaction evidence="4">
        <text>L-aspartate + L-glutamine + ATP + H2O = L-asparagine + L-glutamate + AMP + diphosphate + H(+)</text>
        <dbReference type="Rhea" id="RHEA:12228"/>
        <dbReference type="ChEBI" id="CHEBI:15377"/>
        <dbReference type="ChEBI" id="CHEBI:15378"/>
        <dbReference type="ChEBI" id="CHEBI:29985"/>
        <dbReference type="ChEBI" id="CHEBI:29991"/>
        <dbReference type="ChEBI" id="CHEBI:30616"/>
        <dbReference type="ChEBI" id="CHEBI:33019"/>
        <dbReference type="ChEBI" id="CHEBI:58048"/>
        <dbReference type="ChEBI" id="CHEBI:58359"/>
        <dbReference type="ChEBI" id="CHEBI:456215"/>
        <dbReference type="EC" id="6.3.5.4"/>
    </reaction>
</comment>
<evidence type="ECO:0000259" key="5">
    <source>
        <dbReference type="PROSITE" id="PS51278"/>
    </source>
</evidence>
<keyword evidence="7" id="KW-1185">Reference proteome</keyword>
<dbReference type="CDD" id="cd00712">
    <property type="entry name" value="AsnB"/>
    <property type="match status" value="1"/>
</dbReference>
<evidence type="ECO:0000256" key="1">
    <source>
        <dbReference type="ARBA" id="ARBA00005187"/>
    </source>
</evidence>
<dbReference type="SUPFAM" id="SSF56235">
    <property type="entry name" value="N-terminal nucleophile aminohydrolases (Ntn hydrolases)"/>
    <property type="match status" value="1"/>
</dbReference>
<dbReference type="InterPro" id="IPR033738">
    <property type="entry name" value="AsnB_N"/>
</dbReference>
<dbReference type="PANTHER" id="PTHR43284">
    <property type="entry name" value="ASPARAGINE SYNTHETASE (GLUTAMINE-HYDROLYZING)"/>
    <property type="match status" value="1"/>
</dbReference>
<organism evidence="6 7">
    <name type="scientific">Sinorhizobium psoraleae</name>
    <dbReference type="NCBI Taxonomy" id="520838"/>
    <lineage>
        <taxon>Bacteria</taxon>
        <taxon>Pseudomonadati</taxon>
        <taxon>Pseudomonadota</taxon>
        <taxon>Alphaproteobacteria</taxon>
        <taxon>Hyphomicrobiales</taxon>
        <taxon>Rhizobiaceae</taxon>
        <taxon>Sinorhizobium/Ensifer group</taxon>
        <taxon>Sinorhizobium</taxon>
    </lineage>
</organism>
<dbReference type="EC" id="6.3.5.4" evidence="3"/>
<dbReference type="RefSeq" id="WP_269285431.1">
    <property type="nucleotide sequence ID" value="NZ_JAPVOI010000005.1"/>
</dbReference>
<proteinExistence type="inferred from homology"/>
<dbReference type="InterPro" id="IPR029055">
    <property type="entry name" value="Ntn_hydrolases_N"/>
</dbReference>
<evidence type="ECO:0000313" key="7">
    <source>
        <dbReference type="Proteomes" id="UP001079430"/>
    </source>
</evidence>
<feature type="domain" description="Glutamine amidotransferase type-2" evidence="5">
    <location>
        <begin position="2"/>
        <end position="214"/>
    </location>
</feature>